<dbReference type="InterPro" id="IPR052944">
    <property type="entry name" value="Sporulation_related"/>
</dbReference>
<dbReference type="SUPFAM" id="SSF89392">
    <property type="entry name" value="Prokaryotic lipoproteins and lipoprotein localization factors"/>
    <property type="match status" value="1"/>
</dbReference>
<comment type="caution">
    <text evidence="2">The sequence shown here is derived from an EMBL/GenBank/DDBJ whole genome shotgun (WGS) entry which is preliminary data.</text>
</comment>
<sequence>PGLFGQELTGEDIIQKVNDLFSVDSSYSKTKMTIVTTSGQKRTFISESWSKNKGEKNLVRYLEPRRVKGQAVLMLNNADDIWMYFPRTQRVRKLASHAKKQKMQGSDFSYEDMGSGDAFINDFSSKRLKDEKMEGYDCYKLELTRKPDGDVSYSRLIMWVIKENFVPVVIDYYDEDDPALWQKRMVESDIRVINGIPTAMKVVMINKNDNTQTEMEFLEVKYNVPLDDKMFTERELKR</sequence>
<feature type="non-terminal residue" evidence="2">
    <location>
        <position position="1"/>
    </location>
</feature>
<feature type="domain" description="Uncharacterized protein TP-0789" evidence="1">
    <location>
        <begin position="55"/>
        <end position="238"/>
    </location>
</feature>
<reference evidence="2" key="1">
    <citation type="journal article" date="2014" name="Front. Microbiol.">
        <title>High frequency of phylogenetically diverse reductive dehalogenase-homologous genes in deep subseafloor sedimentary metagenomes.</title>
        <authorList>
            <person name="Kawai M."/>
            <person name="Futagami T."/>
            <person name="Toyoda A."/>
            <person name="Takaki Y."/>
            <person name="Nishi S."/>
            <person name="Hori S."/>
            <person name="Arai W."/>
            <person name="Tsubouchi T."/>
            <person name="Morono Y."/>
            <person name="Uchiyama I."/>
            <person name="Ito T."/>
            <person name="Fujiyama A."/>
            <person name="Inagaki F."/>
            <person name="Takami H."/>
        </authorList>
    </citation>
    <scope>NUCLEOTIDE SEQUENCE</scope>
    <source>
        <strain evidence="2">Expedition CK06-06</strain>
    </source>
</reference>
<dbReference type="InterPro" id="IPR033399">
    <property type="entry name" value="TP_0789-like"/>
</dbReference>
<dbReference type="PANTHER" id="PTHR37507">
    <property type="entry name" value="SPORULATION PROTEIN YDCC"/>
    <property type="match status" value="1"/>
</dbReference>
<dbReference type="AlphaFoldDB" id="X1HJY5"/>
<dbReference type="InterPro" id="IPR029046">
    <property type="entry name" value="LolA/LolB/LppX"/>
</dbReference>
<accession>X1HJY5</accession>
<dbReference type="PANTHER" id="PTHR37507:SF2">
    <property type="entry name" value="SPORULATION PROTEIN YDCC"/>
    <property type="match status" value="1"/>
</dbReference>
<evidence type="ECO:0000313" key="2">
    <source>
        <dbReference type="EMBL" id="GAH70431.1"/>
    </source>
</evidence>
<dbReference type="CDD" id="cd16329">
    <property type="entry name" value="LolA_like"/>
    <property type="match status" value="1"/>
</dbReference>
<dbReference type="Pfam" id="PF17131">
    <property type="entry name" value="LolA_like"/>
    <property type="match status" value="1"/>
</dbReference>
<organism evidence="2">
    <name type="scientific">marine sediment metagenome</name>
    <dbReference type="NCBI Taxonomy" id="412755"/>
    <lineage>
        <taxon>unclassified sequences</taxon>
        <taxon>metagenomes</taxon>
        <taxon>ecological metagenomes</taxon>
    </lineage>
</organism>
<gene>
    <name evidence="2" type="ORF">S03H2_49187</name>
</gene>
<evidence type="ECO:0000259" key="1">
    <source>
        <dbReference type="Pfam" id="PF17131"/>
    </source>
</evidence>
<dbReference type="Gene3D" id="2.50.20.10">
    <property type="entry name" value="Lipoprotein localisation LolA/LolB/LppX"/>
    <property type="match status" value="1"/>
</dbReference>
<name>X1HJY5_9ZZZZ</name>
<protein>
    <recommendedName>
        <fullName evidence="1">Uncharacterized protein TP-0789 domain-containing protein</fullName>
    </recommendedName>
</protein>
<dbReference type="EMBL" id="BARU01031066">
    <property type="protein sequence ID" value="GAH70431.1"/>
    <property type="molecule type" value="Genomic_DNA"/>
</dbReference>
<proteinExistence type="predicted"/>